<sequence>FRDRALLGQLGDREQGERQQDDRDTVRHPHVPPQFSETWPGLFKDTNGKAILDILCETYPKMKDLEGGWLIHKAMGGSGQRKLNVITPEEMGYTGSSLVKTWGGRGCLYIMPIQQVLDTTPLPFTAKEFQAMPRARCSSCHEHIPLQLLSVHVQTCFSTSDIVRVE</sequence>
<feature type="compositionally biased region" description="Basic and acidic residues" evidence="1">
    <location>
        <begin position="1"/>
        <end position="27"/>
    </location>
</feature>
<reference evidence="2 3" key="1">
    <citation type="submission" date="2021-07" db="EMBL/GenBank/DDBJ databases">
        <authorList>
            <person name="Palmer J.M."/>
        </authorList>
    </citation>
    <scope>NUCLEOTIDE SEQUENCE [LARGE SCALE GENOMIC DNA]</scope>
    <source>
        <strain evidence="2 3">AT_MEX2019</strain>
        <tissue evidence="2">Muscle</tissue>
    </source>
</reference>
<accession>A0ABU7B295</accession>
<proteinExistence type="predicted"/>
<gene>
    <name evidence="2" type="ORF">ATANTOWER_026086</name>
</gene>
<evidence type="ECO:0000313" key="3">
    <source>
        <dbReference type="Proteomes" id="UP001345963"/>
    </source>
</evidence>
<dbReference type="EMBL" id="JAHUTI010035630">
    <property type="protein sequence ID" value="MED6243750.1"/>
    <property type="molecule type" value="Genomic_DNA"/>
</dbReference>
<evidence type="ECO:0000256" key="1">
    <source>
        <dbReference type="SAM" id="MobiDB-lite"/>
    </source>
</evidence>
<name>A0ABU7B295_9TELE</name>
<feature type="non-terminal residue" evidence="2">
    <location>
        <position position="1"/>
    </location>
</feature>
<evidence type="ECO:0000313" key="2">
    <source>
        <dbReference type="EMBL" id="MED6243750.1"/>
    </source>
</evidence>
<organism evidence="2 3">
    <name type="scientific">Ataeniobius toweri</name>
    <dbReference type="NCBI Taxonomy" id="208326"/>
    <lineage>
        <taxon>Eukaryota</taxon>
        <taxon>Metazoa</taxon>
        <taxon>Chordata</taxon>
        <taxon>Craniata</taxon>
        <taxon>Vertebrata</taxon>
        <taxon>Euteleostomi</taxon>
        <taxon>Actinopterygii</taxon>
        <taxon>Neopterygii</taxon>
        <taxon>Teleostei</taxon>
        <taxon>Neoteleostei</taxon>
        <taxon>Acanthomorphata</taxon>
        <taxon>Ovalentaria</taxon>
        <taxon>Atherinomorphae</taxon>
        <taxon>Cyprinodontiformes</taxon>
        <taxon>Goodeidae</taxon>
        <taxon>Ataeniobius</taxon>
    </lineage>
</organism>
<feature type="region of interest" description="Disordered" evidence="1">
    <location>
        <begin position="1"/>
        <end position="38"/>
    </location>
</feature>
<dbReference type="Proteomes" id="UP001345963">
    <property type="component" value="Unassembled WGS sequence"/>
</dbReference>
<comment type="caution">
    <text evidence="2">The sequence shown here is derived from an EMBL/GenBank/DDBJ whole genome shotgun (WGS) entry which is preliminary data.</text>
</comment>
<protein>
    <submittedName>
        <fullName evidence="2">Uncharacterized protein</fullName>
    </submittedName>
</protein>
<keyword evidence="3" id="KW-1185">Reference proteome</keyword>